<evidence type="ECO:0000256" key="9">
    <source>
        <dbReference type="ARBA" id="ARBA00023136"/>
    </source>
</evidence>
<evidence type="ECO:0000256" key="4">
    <source>
        <dbReference type="ARBA" id="ARBA00022475"/>
    </source>
</evidence>
<keyword evidence="8 10" id="KW-1133">Transmembrane helix</keyword>
<evidence type="ECO:0000256" key="11">
    <source>
        <dbReference type="SAM" id="MobiDB-lite"/>
    </source>
</evidence>
<evidence type="ECO:0000256" key="8">
    <source>
        <dbReference type="ARBA" id="ARBA00022989"/>
    </source>
</evidence>
<sequence length="191" mass="20595">MAEPEAPPEGEGEEGGKKKGGGLVVTIVIVLVLSLIAGGGGWFLGKSISDKFITQEKKDEIAKKAAEQAEIAAAEAGGEKKGGKKEEGGGVPKLANAENNVVALEPITSNLAYPSQSWVRLEVALLFGDKPDEKTAEEVHQDIMAYIRTVSLQQIQSARGFEYLRQDIKERAALRTEGRVKDVMFRTFVVQ</sequence>
<evidence type="ECO:0000256" key="3">
    <source>
        <dbReference type="ARBA" id="ARBA00008281"/>
    </source>
</evidence>
<organism evidence="12 13">
    <name type="scientific">Rhizobium aquaticum</name>
    <dbReference type="NCBI Taxonomy" id="1549636"/>
    <lineage>
        <taxon>Bacteria</taxon>
        <taxon>Pseudomonadati</taxon>
        <taxon>Pseudomonadota</taxon>
        <taxon>Alphaproteobacteria</taxon>
        <taxon>Hyphomicrobiales</taxon>
        <taxon>Rhizobiaceae</taxon>
        <taxon>Rhizobium/Agrobacterium group</taxon>
        <taxon>Rhizobium</taxon>
    </lineage>
</organism>
<keyword evidence="13" id="KW-1185">Reference proteome</keyword>
<evidence type="ECO:0000256" key="5">
    <source>
        <dbReference type="ARBA" id="ARBA00022500"/>
    </source>
</evidence>
<keyword evidence="9 10" id="KW-0472">Membrane</keyword>
<evidence type="ECO:0000313" key="12">
    <source>
        <dbReference type="EMBL" id="MET3613915.1"/>
    </source>
</evidence>
<evidence type="ECO:0000313" key="13">
    <source>
        <dbReference type="Proteomes" id="UP001549047"/>
    </source>
</evidence>
<feature type="compositionally biased region" description="Basic and acidic residues" evidence="11">
    <location>
        <begin position="77"/>
        <end position="88"/>
    </location>
</feature>
<evidence type="ECO:0000256" key="1">
    <source>
        <dbReference type="ARBA" id="ARBA00002254"/>
    </source>
</evidence>
<keyword evidence="12" id="KW-0969">Cilium</keyword>
<dbReference type="PANTHER" id="PTHR35091:SF2">
    <property type="entry name" value="FLAGELLAR PROTEIN FLIL"/>
    <property type="match status" value="1"/>
</dbReference>
<evidence type="ECO:0000256" key="6">
    <source>
        <dbReference type="ARBA" id="ARBA00022692"/>
    </source>
</evidence>
<accession>A0ABV2IZK1</accession>
<keyword evidence="10" id="KW-0997">Cell inner membrane</keyword>
<keyword evidence="4" id="KW-1003">Cell membrane</keyword>
<evidence type="ECO:0000256" key="7">
    <source>
        <dbReference type="ARBA" id="ARBA00022779"/>
    </source>
</evidence>
<dbReference type="PANTHER" id="PTHR35091">
    <property type="entry name" value="FLAGELLAR PROTEIN FLIL"/>
    <property type="match status" value="1"/>
</dbReference>
<gene>
    <name evidence="12" type="ORF">ABID16_002244</name>
</gene>
<feature type="transmembrane region" description="Helical" evidence="10">
    <location>
        <begin position="20"/>
        <end position="44"/>
    </location>
</feature>
<dbReference type="EMBL" id="JBEPMB010000002">
    <property type="protein sequence ID" value="MET3613915.1"/>
    <property type="molecule type" value="Genomic_DNA"/>
</dbReference>
<name>A0ABV2IZK1_9HYPH</name>
<reference evidence="12 13" key="1">
    <citation type="submission" date="2024-06" db="EMBL/GenBank/DDBJ databases">
        <title>Genomic Encyclopedia of Type Strains, Phase IV (KMG-IV): sequencing the most valuable type-strain genomes for metagenomic binning, comparative biology and taxonomic classification.</title>
        <authorList>
            <person name="Goeker M."/>
        </authorList>
    </citation>
    <scope>NUCLEOTIDE SEQUENCE [LARGE SCALE GENOMIC DNA]</scope>
    <source>
        <strain evidence="12 13">DSM 29780</strain>
    </source>
</reference>
<keyword evidence="5 10" id="KW-0145">Chemotaxis</keyword>
<protein>
    <recommendedName>
        <fullName evidence="10">Flagellar protein FliL</fullName>
    </recommendedName>
</protein>
<proteinExistence type="inferred from homology"/>
<dbReference type="InterPro" id="IPR005503">
    <property type="entry name" value="FliL"/>
</dbReference>
<comment type="caution">
    <text evidence="12">The sequence shown here is derived from an EMBL/GenBank/DDBJ whole genome shotgun (WGS) entry which is preliminary data.</text>
</comment>
<feature type="region of interest" description="Disordered" evidence="11">
    <location>
        <begin position="73"/>
        <end position="92"/>
    </location>
</feature>
<dbReference type="Pfam" id="PF03748">
    <property type="entry name" value="FliL"/>
    <property type="match status" value="1"/>
</dbReference>
<comment type="function">
    <text evidence="1 10">Controls the rotational direction of flagella during chemotaxis.</text>
</comment>
<evidence type="ECO:0000256" key="10">
    <source>
        <dbReference type="RuleBase" id="RU364125"/>
    </source>
</evidence>
<dbReference type="Proteomes" id="UP001549047">
    <property type="component" value="Unassembled WGS sequence"/>
</dbReference>
<keyword evidence="12" id="KW-0282">Flagellum</keyword>
<keyword evidence="7 10" id="KW-0283">Flagellar rotation</keyword>
<dbReference type="RefSeq" id="WP_354556409.1">
    <property type="nucleotide sequence ID" value="NZ_JBEPMB010000002.1"/>
</dbReference>
<keyword evidence="6 10" id="KW-0812">Transmembrane</keyword>
<keyword evidence="12" id="KW-0966">Cell projection</keyword>
<comment type="subcellular location">
    <subcellularLocation>
        <location evidence="10">Cell inner membrane</location>
    </subcellularLocation>
    <subcellularLocation>
        <location evidence="2">Cell membrane</location>
        <topology evidence="2">Single-pass membrane protein</topology>
    </subcellularLocation>
</comment>
<evidence type="ECO:0000256" key="2">
    <source>
        <dbReference type="ARBA" id="ARBA00004162"/>
    </source>
</evidence>
<comment type="similarity">
    <text evidence="3 10">Belongs to the FliL family.</text>
</comment>